<keyword evidence="3" id="KW-1185">Reference proteome</keyword>
<feature type="region of interest" description="Disordered" evidence="1">
    <location>
        <begin position="417"/>
        <end position="461"/>
    </location>
</feature>
<dbReference type="GO" id="GO:0005667">
    <property type="term" value="C:transcription regulator complex"/>
    <property type="evidence" value="ECO:0007669"/>
    <property type="project" value="TreeGrafter"/>
</dbReference>
<comment type="caution">
    <text evidence="2">The sequence shown here is derived from an EMBL/GenBank/DDBJ whole genome shotgun (WGS) entry which is preliminary data.</text>
</comment>
<feature type="region of interest" description="Disordered" evidence="1">
    <location>
        <begin position="24"/>
        <end position="52"/>
    </location>
</feature>
<evidence type="ECO:0000256" key="1">
    <source>
        <dbReference type="SAM" id="MobiDB-lite"/>
    </source>
</evidence>
<feature type="compositionally biased region" description="Polar residues" evidence="1">
    <location>
        <begin position="298"/>
        <end position="312"/>
    </location>
</feature>
<dbReference type="Proteomes" id="UP000494165">
    <property type="component" value="Unassembled WGS sequence"/>
</dbReference>
<protein>
    <recommendedName>
        <fullName evidence="4">G protein pathway suppressor 2</fullName>
    </recommendedName>
</protein>
<feature type="compositionally biased region" description="Low complexity" evidence="1">
    <location>
        <begin position="285"/>
        <end position="296"/>
    </location>
</feature>
<dbReference type="AlphaFoldDB" id="A0A8S1CJA6"/>
<name>A0A8S1CJA6_9INSE</name>
<evidence type="ECO:0000313" key="3">
    <source>
        <dbReference type="Proteomes" id="UP000494165"/>
    </source>
</evidence>
<dbReference type="OrthoDB" id="10038194at2759"/>
<reference evidence="2 3" key="1">
    <citation type="submission" date="2020-04" db="EMBL/GenBank/DDBJ databases">
        <authorList>
            <person name="Alioto T."/>
            <person name="Alioto T."/>
            <person name="Gomez Garrido J."/>
        </authorList>
    </citation>
    <scope>NUCLEOTIDE SEQUENCE [LARGE SCALE GENOMIC DNA]</scope>
</reference>
<accession>A0A8S1CJA6</accession>
<dbReference type="GO" id="GO:0006357">
    <property type="term" value="P:regulation of transcription by RNA polymerase II"/>
    <property type="evidence" value="ECO:0007669"/>
    <property type="project" value="TreeGrafter"/>
</dbReference>
<feature type="region of interest" description="Disordered" evidence="1">
    <location>
        <begin position="250"/>
        <end position="334"/>
    </location>
</feature>
<dbReference type="PANTHER" id="PTHR22654">
    <property type="entry name" value="G PROTEIN PATHWAY SUPPRESSOR 2"/>
    <property type="match status" value="1"/>
</dbReference>
<feature type="compositionally biased region" description="Basic and acidic residues" evidence="1">
    <location>
        <begin position="28"/>
        <end position="51"/>
    </location>
</feature>
<dbReference type="Pfam" id="PF15991">
    <property type="entry name" value="G_path_suppress"/>
    <property type="match status" value="1"/>
</dbReference>
<sequence length="461" mass="50704">MPAPVARPKKGDEIWSALKAHIKRERQKKKEAQEADAEVERQRKERERQQKQDVMTLGETNMQIQQHETRMARLKEEKHQLFLTLKKVLNEDDLRRRQLLKESEMMGMHAYPPGTVMGGHASQLFLQPNMLAGRSATVYKLPPPGHTLLPPVNQYDLLASAPPRGTIKRPRSPSPTPGYHPGYGYKHAAVSGYSQPKMEEGRRGHDMARAVLWNKNNPTVYGTSQPAFYNHPPPSSTSVSYAPTSAVYSYSNSSHPQYVQQSQGVPPPPSREDIKHGPPALYLHSQPGPSTQPGPSRVMQQQSQSAYVTLHQSMEHSGQKSSGYSSQEAEKYYSGHPPGVSIRPATHVVPIHGGSIPVQQLPQGAKSGGITSGYPIRGQPVSHVNPVTTYQQMTTVSTPHSVYVSQAPGTRISYSQAALHHPGHPPPHGAMGGGLTVGHPVHNPASRYSSQGHSREQPREV</sequence>
<dbReference type="PANTHER" id="PTHR22654:SF2">
    <property type="entry name" value="G PROTEIN PATHWAY SUPPRESSOR 2"/>
    <property type="match status" value="1"/>
</dbReference>
<evidence type="ECO:0008006" key="4">
    <source>
        <dbReference type="Google" id="ProtNLM"/>
    </source>
</evidence>
<evidence type="ECO:0000313" key="2">
    <source>
        <dbReference type="EMBL" id="CAB3368290.1"/>
    </source>
</evidence>
<proteinExistence type="predicted"/>
<dbReference type="GO" id="GO:0003712">
    <property type="term" value="F:transcription coregulator activity"/>
    <property type="evidence" value="ECO:0007669"/>
    <property type="project" value="TreeGrafter"/>
</dbReference>
<gene>
    <name evidence="2" type="ORF">CLODIP_2_CD06776</name>
</gene>
<dbReference type="EMBL" id="CADEPI010000037">
    <property type="protein sequence ID" value="CAB3368290.1"/>
    <property type="molecule type" value="Genomic_DNA"/>
</dbReference>
<dbReference type="InterPro" id="IPR026094">
    <property type="entry name" value="GPS2"/>
</dbReference>
<organism evidence="2 3">
    <name type="scientific">Cloeon dipterum</name>
    <dbReference type="NCBI Taxonomy" id="197152"/>
    <lineage>
        <taxon>Eukaryota</taxon>
        <taxon>Metazoa</taxon>
        <taxon>Ecdysozoa</taxon>
        <taxon>Arthropoda</taxon>
        <taxon>Hexapoda</taxon>
        <taxon>Insecta</taxon>
        <taxon>Pterygota</taxon>
        <taxon>Palaeoptera</taxon>
        <taxon>Ephemeroptera</taxon>
        <taxon>Pisciforma</taxon>
        <taxon>Baetidae</taxon>
        <taxon>Cloeon</taxon>
    </lineage>
</organism>